<proteinExistence type="predicted"/>
<name>A0A1A0HID5_9ASCO</name>
<dbReference type="RefSeq" id="XP_018714242.1">
    <property type="nucleotide sequence ID" value="XM_018853940.1"/>
</dbReference>
<accession>A0A1A0HID5</accession>
<protein>
    <submittedName>
        <fullName evidence="1">Uncharacterized protein</fullName>
    </submittedName>
</protein>
<reference evidence="1 2" key="1">
    <citation type="submission" date="2016-05" db="EMBL/GenBank/DDBJ databases">
        <title>Comparative genomics of biotechnologically important yeasts.</title>
        <authorList>
            <consortium name="DOE Joint Genome Institute"/>
            <person name="Riley R."/>
            <person name="Haridas S."/>
            <person name="Wolfe K.H."/>
            <person name="Lopes M.R."/>
            <person name="Hittinger C.T."/>
            <person name="Goker M."/>
            <person name="Salamov A."/>
            <person name="Wisecaver J."/>
            <person name="Long T.M."/>
            <person name="Aerts A.L."/>
            <person name="Barry K."/>
            <person name="Choi C."/>
            <person name="Clum A."/>
            <person name="Coughlan A.Y."/>
            <person name="Deshpande S."/>
            <person name="Douglass A.P."/>
            <person name="Hanson S.J."/>
            <person name="Klenk H.-P."/>
            <person name="LaButti K."/>
            <person name="Lapidus A."/>
            <person name="Lindquist E."/>
            <person name="Lipzen A."/>
            <person name="Meier-kolthoff J.P."/>
            <person name="Ohm R.A."/>
            <person name="Otillar R.P."/>
            <person name="Pangilinan J."/>
            <person name="Peng Y."/>
            <person name="Rokas A."/>
            <person name="Rosa C.A."/>
            <person name="Scheuner C."/>
            <person name="Sibirny A.A."/>
            <person name="Slot J.C."/>
            <person name="Stielow J.B."/>
            <person name="Sun H."/>
            <person name="Kurtzman C.P."/>
            <person name="Blackwell M."/>
            <person name="Grigoriev I.V."/>
            <person name="Jeffries T.W."/>
        </authorList>
    </citation>
    <scope>NUCLEOTIDE SEQUENCE [LARGE SCALE GENOMIC DNA]</scope>
    <source>
        <strain evidence="1 2">NRRL YB-4993</strain>
    </source>
</reference>
<evidence type="ECO:0000313" key="2">
    <source>
        <dbReference type="Proteomes" id="UP000092555"/>
    </source>
</evidence>
<organism evidence="1 2">
    <name type="scientific">Metschnikowia bicuspidata var. bicuspidata NRRL YB-4993</name>
    <dbReference type="NCBI Taxonomy" id="869754"/>
    <lineage>
        <taxon>Eukaryota</taxon>
        <taxon>Fungi</taxon>
        <taxon>Dikarya</taxon>
        <taxon>Ascomycota</taxon>
        <taxon>Saccharomycotina</taxon>
        <taxon>Pichiomycetes</taxon>
        <taxon>Metschnikowiaceae</taxon>
        <taxon>Metschnikowia</taxon>
    </lineage>
</organism>
<dbReference type="Proteomes" id="UP000092555">
    <property type="component" value="Unassembled WGS sequence"/>
</dbReference>
<gene>
    <name evidence="1" type="ORF">METBIDRAFT_112376</name>
</gene>
<dbReference type="EMBL" id="LXTC01000001">
    <property type="protein sequence ID" value="OBA23761.1"/>
    <property type="molecule type" value="Genomic_DNA"/>
</dbReference>
<sequence length="91" mass="9862">MGLVSWDWCHGIGVMGLVSWDWCHGIDLTRCRRISWCHGIGVIASGGVRNLLCFWDPCFTNPDATSSLNGSASSLSYNVLGLLLGNHQTAP</sequence>
<keyword evidence="2" id="KW-1185">Reference proteome</keyword>
<dbReference type="GeneID" id="30026916"/>
<evidence type="ECO:0000313" key="1">
    <source>
        <dbReference type="EMBL" id="OBA23761.1"/>
    </source>
</evidence>
<dbReference type="AlphaFoldDB" id="A0A1A0HID5"/>
<comment type="caution">
    <text evidence="1">The sequence shown here is derived from an EMBL/GenBank/DDBJ whole genome shotgun (WGS) entry which is preliminary data.</text>
</comment>